<name>A0ACB8C4N7_DERSI</name>
<reference evidence="1" key="1">
    <citation type="submission" date="2020-05" db="EMBL/GenBank/DDBJ databases">
        <title>Large-scale comparative analyses of tick genomes elucidate their genetic diversity and vector capacities.</title>
        <authorList>
            <person name="Jia N."/>
            <person name="Wang J."/>
            <person name="Shi W."/>
            <person name="Du L."/>
            <person name="Sun Y."/>
            <person name="Zhan W."/>
            <person name="Jiang J."/>
            <person name="Wang Q."/>
            <person name="Zhang B."/>
            <person name="Ji P."/>
            <person name="Sakyi L.B."/>
            <person name="Cui X."/>
            <person name="Yuan T."/>
            <person name="Jiang B."/>
            <person name="Yang W."/>
            <person name="Lam T.T.-Y."/>
            <person name="Chang Q."/>
            <person name="Ding S."/>
            <person name="Wang X."/>
            <person name="Zhu J."/>
            <person name="Ruan X."/>
            <person name="Zhao L."/>
            <person name="Wei J."/>
            <person name="Que T."/>
            <person name="Du C."/>
            <person name="Cheng J."/>
            <person name="Dai P."/>
            <person name="Han X."/>
            <person name="Huang E."/>
            <person name="Gao Y."/>
            <person name="Liu J."/>
            <person name="Shao H."/>
            <person name="Ye R."/>
            <person name="Li L."/>
            <person name="Wei W."/>
            <person name="Wang X."/>
            <person name="Wang C."/>
            <person name="Yang T."/>
            <person name="Huo Q."/>
            <person name="Li W."/>
            <person name="Guo W."/>
            <person name="Chen H."/>
            <person name="Zhou L."/>
            <person name="Ni X."/>
            <person name="Tian J."/>
            <person name="Zhou Y."/>
            <person name="Sheng Y."/>
            <person name="Liu T."/>
            <person name="Pan Y."/>
            <person name="Xia L."/>
            <person name="Li J."/>
            <person name="Zhao F."/>
            <person name="Cao W."/>
        </authorList>
    </citation>
    <scope>NUCLEOTIDE SEQUENCE</scope>
    <source>
        <strain evidence="1">Dsil-2018</strain>
    </source>
</reference>
<evidence type="ECO:0000313" key="1">
    <source>
        <dbReference type="EMBL" id="KAH7933818.1"/>
    </source>
</evidence>
<dbReference type="Proteomes" id="UP000821865">
    <property type="component" value="Chromosome 9"/>
</dbReference>
<gene>
    <name evidence="1" type="ORF">HPB49_017535</name>
</gene>
<proteinExistence type="predicted"/>
<accession>A0ACB8C4N7</accession>
<comment type="caution">
    <text evidence="1">The sequence shown here is derived from an EMBL/GenBank/DDBJ whole genome shotgun (WGS) entry which is preliminary data.</text>
</comment>
<dbReference type="EMBL" id="CM023478">
    <property type="protein sequence ID" value="KAH7933818.1"/>
    <property type="molecule type" value="Genomic_DNA"/>
</dbReference>
<keyword evidence="2" id="KW-1185">Reference proteome</keyword>
<sequence>MTYYSSSAPKLTPRPLRPIMVPGSCAPPTGTARAVSVAAFNLIPTPGVGYTTTPISGNDVLALTGTDIATVLHQCGLLNQSGGGTVPITFLSLRPAPGDNAVPPIANCCGPSAPGCDIAAHAPAATGYDNAGFAGNSTQSGRDVMAAPAQRYGTAAPWTAGGLTSQYGASANSTCGGYGYASCRDDGAVAVAPQYRRDSSSPAGYAEAYGSSGRSSDGYSRFPRSQRELNAAPDYSMYGQFDGRVIVRPVTGGTPYTQPYDGPPVPVVDTGVEQRPGSDGSPTQYNVSVRGVPRRTMGARRLSRGAPAARSRRCVSPSPPPRERSPSPVPGDETAPVAGLSRSPTSRRSVVSARSRGRAPRRGSVHEQAMAREALDEAQGILATVREQMDTREDFRQRMGPREVERFKAAVLQNSARDGESGKGDSAGSGGKRNNRRPAGDVHVGAKPSSCRQQALRGYAGNGLERLSHFVSQLARLRDLVQQVADLQTEILWKAMGERKRPRGMSPPRPQIRPSLQPVAHSQYGAHSAHPPPPLNVDDFVNAPGGRQASSFLPILMPWNVNENDILDFEDFEEDLQHYFTYLSVRAASAPTNENPDAEKEQTTGQDRSSQGDDVTGSSQGRGRNAADLEYEQLPLD</sequence>
<organism evidence="1 2">
    <name type="scientific">Dermacentor silvarum</name>
    <name type="common">Tick</name>
    <dbReference type="NCBI Taxonomy" id="543639"/>
    <lineage>
        <taxon>Eukaryota</taxon>
        <taxon>Metazoa</taxon>
        <taxon>Ecdysozoa</taxon>
        <taxon>Arthropoda</taxon>
        <taxon>Chelicerata</taxon>
        <taxon>Arachnida</taxon>
        <taxon>Acari</taxon>
        <taxon>Parasitiformes</taxon>
        <taxon>Ixodida</taxon>
        <taxon>Ixodoidea</taxon>
        <taxon>Ixodidae</taxon>
        <taxon>Rhipicephalinae</taxon>
        <taxon>Dermacentor</taxon>
    </lineage>
</organism>
<protein>
    <submittedName>
        <fullName evidence="1">Uncharacterized protein</fullName>
    </submittedName>
</protein>
<evidence type="ECO:0000313" key="2">
    <source>
        <dbReference type="Proteomes" id="UP000821865"/>
    </source>
</evidence>